<accession>A0A1G4K614</accession>
<dbReference type="Proteomes" id="UP000190274">
    <property type="component" value="Chromosome H"/>
</dbReference>
<gene>
    <name evidence="5" type="ORF">LADA_0H18756G</name>
</gene>
<comment type="similarity">
    <text evidence="3 4">Belongs to the PSMG2 family.</text>
</comment>
<comment type="function">
    <text evidence="4">Involved in 20S proteasome assembly.</text>
</comment>
<organism evidence="5 6">
    <name type="scientific">Lachancea dasiensis</name>
    <dbReference type="NCBI Taxonomy" id="1072105"/>
    <lineage>
        <taxon>Eukaryota</taxon>
        <taxon>Fungi</taxon>
        <taxon>Dikarya</taxon>
        <taxon>Ascomycota</taxon>
        <taxon>Saccharomycotina</taxon>
        <taxon>Saccharomycetes</taxon>
        <taxon>Saccharomycetales</taxon>
        <taxon>Saccharomycetaceae</taxon>
        <taxon>Lachancea</taxon>
    </lineage>
</organism>
<dbReference type="GO" id="GO:0043248">
    <property type="term" value="P:proteasome assembly"/>
    <property type="evidence" value="ECO:0007669"/>
    <property type="project" value="EnsemblFungi"/>
</dbReference>
<dbReference type="EMBL" id="LT598461">
    <property type="protein sequence ID" value="SCU99287.1"/>
    <property type="molecule type" value="Genomic_DNA"/>
</dbReference>
<dbReference type="PANTHER" id="PTHR12970:SF1">
    <property type="entry name" value="PROTEASOME ASSEMBLY CHAPERONE 2"/>
    <property type="match status" value="1"/>
</dbReference>
<keyword evidence="2 4" id="KW-0143">Chaperone</keyword>
<name>A0A1G4K614_9SACH</name>
<evidence type="ECO:0000256" key="3">
    <source>
        <dbReference type="ARBA" id="ARBA00025745"/>
    </source>
</evidence>
<dbReference type="Gene3D" id="3.40.50.10900">
    <property type="entry name" value="PAC-like subunit"/>
    <property type="match status" value="2"/>
</dbReference>
<dbReference type="InterPro" id="IPR019151">
    <property type="entry name" value="Proteasome_assmbl_chaperone_2"/>
</dbReference>
<evidence type="ECO:0000256" key="1">
    <source>
        <dbReference type="ARBA" id="ARBA00019186"/>
    </source>
</evidence>
<evidence type="ECO:0000313" key="5">
    <source>
        <dbReference type="EMBL" id="SCU99287.1"/>
    </source>
</evidence>
<dbReference type="OrthoDB" id="10260712at2759"/>
<reference evidence="5 6" key="1">
    <citation type="submission" date="2016-03" db="EMBL/GenBank/DDBJ databases">
        <authorList>
            <person name="Devillers H."/>
        </authorList>
    </citation>
    <scope>NUCLEOTIDE SEQUENCE [LARGE SCALE GENOMIC DNA]</scope>
    <source>
        <strain evidence="5">CBS 10888</strain>
    </source>
</reference>
<dbReference type="STRING" id="1266660.A0A1G4K614"/>
<keyword evidence="6" id="KW-1185">Reference proteome</keyword>
<evidence type="ECO:0000256" key="4">
    <source>
        <dbReference type="PIRNR" id="PIRNR010044"/>
    </source>
</evidence>
<evidence type="ECO:0000256" key="2">
    <source>
        <dbReference type="ARBA" id="ARBA00023186"/>
    </source>
</evidence>
<dbReference type="PANTHER" id="PTHR12970">
    <property type="entry name" value="PROTEASOME ASSEMBLY CHAPERONE 2"/>
    <property type="match status" value="1"/>
</dbReference>
<protein>
    <recommendedName>
        <fullName evidence="1 4">Proteasome assembly chaperone 2</fullName>
    </recommendedName>
</protein>
<dbReference type="PIRSF" id="PIRSF010044">
    <property type="entry name" value="UCP010044"/>
    <property type="match status" value="1"/>
</dbReference>
<proteinExistence type="inferred from homology"/>
<dbReference type="AlphaFoldDB" id="A0A1G4K614"/>
<dbReference type="InterPro" id="IPR038389">
    <property type="entry name" value="PSMG2_sf"/>
</dbReference>
<dbReference type="InterPro" id="IPR016562">
    <property type="entry name" value="Proteasome_assmbl_chp_2_euk"/>
</dbReference>
<dbReference type="Pfam" id="PF09754">
    <property type="entry name" value="PAC2"/>
    <property type="match status" value="1"/>
</dbReference>
<dbReference type="GO" id="GO:0005829">
    <property type="term" value="C:cytosol"/>
    <property type="evidence" value="ECO:0007669"/>
    <property type="project" value="EnsemblFungi"/>
</dbReference>
<dbReference type="GO" id="GO:0005634">
    <property type="term" value="C:nucleus"/>
    <property type="evidence" value="ECO:0007669"/>
    <property type="project" value="TreeGrafter"/>
</dbReference>
<comment type="subunit">
    <text evidence="4">Component of the 20S proteasome chaperone.</text>
</comment>
<sequence>MSSLLLPLVSTGNVPQLATDLILHSLAPDFAFVQELDSMFLFPFVGPLDYVRDSQANLYQNTQDKTFTTPLELFHSPSLKLYVVQQRSPVIQPYDNCFCKNVLVPLVETLKISQLVVFDATDSVDEIIGVPQLRKSPYSLGICDLSHIDDISSEFEEKLQIDDSNTQSVNKTLFKFTDNSFQSGIATEQFIFKLCYHLLHSPVICGFLKEIRYFNTYVQEGDNSEDAAAACGQLPHIISGFPKITQYKTPISWEGVYGVRNAPITFEEGLYI</sequence>
<evidence type="ECO:0000313" key="6">
    <source>
        <dbReference type="Proteomes" id="UP000190274"/>
    </source>
</evidence>